<dbReference type="InterPro" id="IPR013783">
    <property type="entry name" value="Ig-like_fold"/>
</dbReference>
<dbReference type="Pfam" id="PF01833">
    <property type="entry name" value="TIG"/>
    <property type="match status" value="2"/>
</dbReference>
<feature type="region of interest" description="Disordered" evidence="2">
    <location>
        <begin position="158"/>
        <end position="181"/>
    </location>
</feature>
<dbReference type="SUPFAM" id="SSF81296">
    <property type="entry name" value="E set domains"/>
    <property type="match status" value="2"/>
</dbReference>
<proteinExistence type="predicted"/>
<dbReference type="EMBL" id="JAGGLR010000021">
    <property type="protein sequence ID" value="MBP2065787.1"/>
    <property type="molecule type" value="Genomic_DNA"/>
</dbReference>
<dbReference type="InterPro" id="IPR002909">
    <property type="entry name" value="IPT_dom"/>
</dbReference>
<keyword evidence="1" id="KW-0732">Signal</keyword>
<reference evidence="5 6" key="2">
    <citation type="submission" date="2021-03" db="EMBL/GenBank/DDBJ databases">
        <title>Genomic Encyclopedia of Type Strains, Phase IV (KMG-IV): sequencing the most valuable type-strain genomes for metagenomic binning, comparative biology and taxonomic classification.</title>
        <authorList>
            <person name="Goeker M."/>
        </authorList>
    </citation>
    <scope>NUCLEOTIDE SEQUENCE [LARGE SCALE GENOMIC DNA]</scope>
    <source>
        <strain evidence="5 6">DSM 41954</strain>
    </source>
</reference>
<protein>
    <submittedName>
        <fullName evidence="4">Cell surface receptor IPT/TIG domain protein</fullName>
    </submittedName>
</protein>
<feature type="region of interest" description="Disordered" evidence="2">
    <location>
        <begin position="1"/>
        <end position="31"/>
    </location>
</feature>
<reference evidence="4" key="1">
    <citation type="submission" date="2014-05" db="EMBL/GenBank/DDBJ databases">
        <authorList>
            <person name="Horn Fabian"/>
        </authorList>
    </citation>
    <scope>NUCLEOTIDE SEQUENCE</scope>
</reference>
<feature type="compositionally biased region" description="Low complexity" evidence="2">
    <location>
        <begin position="158"/>
        <end position="173"/>
    </location>
</feature>
<keyword evidence="4" id="KW-0675">Receptor</keyword>
<sequence>MVPRRETGQPEGALPPPYIGSLTPGSGPTAGGTTVTITGTGLATTQTVRFGTTAVVPTIDSDSQITVTTPPQPPGTVPVVVTATGGVADDAVFTYTATPGLTGISPTTGPATGGTTVVLTGTNLAQTTGVSFGSAPAAFTAVSDTQINAIAPAHTPGPATVTVTTPGGTATGPDSYTYTYT</sequence>
<dbReference type="GO" id="GO:0005975">
    <property type="term" value="P:carbohydrate metabolic process"/>
    <property type="evidence" value="ECO:0007669"/>
    <property type="project" value="UniProtKB-ARBA"/>
</dbReference>
<dbReference type="SMART" id="SM00429">
    <property type="entry name" value="IPT"/>
    <property type="match status" value="2"/>
</dbReference>
<evidence type="ECO:0000313" key="5">
    <source>
        <dbReference type="EMBL" id="MBP2065787.1"/>
    </source>
</evidence>
<name>A0A060ZPW0_9ACTN</name>
<dbReference type="PANTHER" id="PTHR46769:SF2">
    <property type="entry name" value="FIBROCYSTIN-L ISOFORM 2 PRECURSOR-RELATED"/>
    <property type="match status" value="1"/>
</dbReference>
<evidence type="ECO:0000259" key="3">
    <source>
        <dbReference type="SMART" id="SM00429"/>
    </source>
</evidence>
<keyword evidence="6" id="KW-1185">Reference proteome</keyword>
<gene>
    <name evidence="5" type="ORF">J2Z30_006829</name>
    <name evidence="4" type="ORF">SIRAN4850</name>
</gene>
<dbReference type="Gene3D" id="2.60.40.10">
    <property type="entry name" value="Immunoglobulins"/>
    <property type="match status" value="2"/>
</dbReference>
<organism evidence="4">
    <name type="scientific">Streptomyces iranensis</name>
    <dbReference type="NCBI Taxonomy" id="576784"/>
    <lineage>
        <taxon>Bacteria</taxon>
        <taxon>Bacillati</taxon>
        <taxon>Actinomycetota</taxon>
        <taxon>Actinomycetes</taxon>
        <taxon>Kitasatosporales</taxon>
        <taxon>Streptomycetaceae</taxon>
        <taxon>Streptomyces</taxon>
        <taxon>Streptomyces violaceusniger group</taxon>
    </lineage>
</organism>
<evidence type="ECO:0000313" key="6">
    <source>
        <dbReference type="Proteomes" id="UP000756710"/>
    </source>
</evidence>
<dbReference type="EMBL" id="LK022848">
    <property type="protein sequence ID" value="CDR08165.1"/>
    <property type="molecule type" value="Genomic_DNA"/>
</dbReference>
<dbReference type="Proteomes" id="UP000756710">
    <property type="component" value="Unassembled WGS sequence"/>
</dbReference>
<evidence type="ECO:0000256" key="2">
    <source>
        <dbReference type="SAM" id="MobiDB-lite"/>
    </source>
</evidence>
<dbReference type="InterPro" id="IPR014756">
    <property type="entry name" value="Ig_E-set"/>
</dbReference>
<feature type="compositionally biased region" description="Low complexity" evidence="2">
    <location>
        <begin position="20"/>
        <end position="31"/>
    </location>
</feature>
<feature type="domain" description="IPT/TIG" evidence="3">
    <location>
        <begin position="98"/>
        <end position="181"/>
    </location>
</feature>
<dbReference type="HOGENOM" id="CLU_1488258_0_0_11"/>
<evidence type="ECO:0000313" key="4">
    <source>
        <dbReference type="EMBL" id="CDR08165.1"/>
    </source>
</evidence>
<accession>A0A060ZPW0</accession>
<dbReference type="AlphaFoldDB" id="A0A060ZPW0"/>
<dbReference type="RefSeq" id="WP_052701447.1">
    <property type="nucleotide sequence ID" value="NZ_BAABDR010000042.1"/>
</dbReference>
<feature type="domain" description="IPT/TIG" evidence="3">
    <location>
        <begin position="16"/>
        <end position="96"/>
    </location>
</feature>
<dbReference type="PANTHER" id="PTHR46769">
    <property type="entry name" value="POLYCYSTIC KIDNEY AND HEPATIC DISEASE 1 (AUTOSOMAL RECESSIVE)-LIKE 1"/>
    <property type="match status" value="1"/>
</dbReference>
<dbReference type="InterPro" id="IPR052387">
    <property type="entry name" value="Fibrocystin"/>
</dbReference>
<evidence type="ECO:0000256" key="1">
    <source>
        <dbReference type="ARBA" id="ARBA00022729"/>
    </source>
</evidence>